<feature type="domain" description="Xylanolytic transcriptional activator regulatory" evidence="2">
    <location>
        <begin position="116"/>
        <end position="309"/>
    </location>
</feature>
<keyword evidence="1" id="KW-0539">Nucleus</keyword>
<dbReference type="InterPro" id="IPR036291">
    <property type="entry name" value="NAD(P)-bd_dom_sf"/>
</dbReference>
<dbReference type="GO" id="GO:0008270">
    <property type="term" value="F:zinc ion binding"/>
    <property type="evidence" value="ECO:0007669"/>
    <property type="project" value="InterPro"/>
</dbReference>
<dbReference type="GeneID" id="63792743"/>
<dbReference type="CDD" id="cd08948">
    <property type="entry name" value="5beta-POR_like_SDR_a"/>
    <property type="match status" value="1"/>
</dbReference>
<dbReference type="RefSeq" id="XP_040732031.1">
    <property type="nucleotide sequence ID" value="XM_040875793.1"/>
</dbReference>
<organism evidence="4 5">
    <name type="scientific">Talaromyces amestolkiae</name>
    <dbReference type="NCBI Taxonomy" id="1196081"/>
    <lineage>
        <taxon>Eukaryota</taxon>
        <taxon>Fungi</taxon>
        <taxon>Dikarya</taxon>
        <taxon>Ascomycota</taxon>
        <taxon>Pezizomycotina</taxon>
        <taxon>Eurotiomycetes</taxon>
        <taxon>Eurotiomycetidae</taxon>
        <taxon>Eurotiales</taxon>
        <taxon>Trichocomaceae</taxon>
        <taxon>Talaromyces</taxon>
        <taxon>Talaromyces sect. Talaromyces</taxon>
    </lineage>
</organism>
<dbReference type="GO" id="GO:0006351">
    <property type="term" value="P:DNA-templated transcription"/>
    <property type="evidence" value="ECO:0007669"/>
    <property type="project" value="InterPro"/>
</dbReference>
<protein>
    <submittedName>
        <fullName evidence="4">Uncharacterized protein</fullName>
    </submittedName>
</protein>
<evidence type="ECO:0000259" key="3">
    <source>
        <dbReference type="Pfam" id="PF22917"/>
    </source>
</evidence>
<dbReference type="InterPro" id="IPR055222">
    <property type="entry name" value="PRISE-like_Rossmann-fold"/>
</dbReference>
<dbReference type="CDD" id="cd12148">
    <property type="entry name" value="fungal_TF_MHR"/>
    <property type="match status" value="1"/>
</dbReference>
<evidence type="ECO:0000259" key="2">
    <source>
        <dbReference type="Pfam" id="PF04082"/>
    </source>
</evidence>
<dbReference type="Pfam" id="PF22917">
    <property type="entry name" value="PRISE"/>
    <property type="match status" value="1"/>
</dbReference>
<dbReference type="AlphaFoldDB" id="A0A364KVD1"/>
<dbReference type="InterPro" id="IPR007219">
    <property type="entry name" value="XnlR_reg_dom"/>
</dbReference>
<dbReference type="OrthoDB" id="3266505at2759"/>
<dbReference type="GO" id="GO:0003677">
    <property type="term" value="F:DNA binding"/>
    <property type="evidence" value="ECO:0007669"/>
    <property type="project" value="InterPro"/>
</dbReference>
<feature type="domain" description="PRISE-like Rossmann-fold" evidence="3">
    <location>
        <begin position="683"/>
        <end position="927"/>
    </location>
</feature>
<dbReference type="PANTHER" id="PTHR32487:SF29">
    <property type="entry name" value="NAD-DEPENDENT EPIMERASE_DEHYDRATASE DOMAIN-CONTAINING PROTEIN"/>
    <property type="match status" value="1"/>
</dbReference>
<dbReference type="Pfam" id="PF04082">
    <property type="entry name" value="Fungal_trans"/>
    <property type="match status" value="1"/>
</dbReference>
<dbReference type="SUPFAM" id="SSF51735">
    <property type="entry name" value="NAD(P)-binding Rossmann-fold domains"/>
    <property type="match status" value="1"/>
</dbReference>
<dbReference type="PANTHER" id="PTHR32487">
    <property type="entry name" value="3-OXO-DELTA(4,5)-STEROID 5-BETA-REDUCTASE"/>
    <property type="match status" value="1"/>
</dbReference>
<reference evidence="4 5" key="1">
    <citation type="journal article" date="2017" name="Biotechnol. Biofuels">
        <title>Differential beta-glucosidase expression as a function of carbon source availability in Talaromyces amestolkiae: a genomic and proteomic approach.</title>
        <authorList>
            <person name="de Eugenio L.I."/>
            <person name="Mendez-Liter J.A."/>
            <person name="Nieto-Dominguez M."/>
            <person name="Alonso L."/>
            <person name="Gil-Munoz J."/>
            <person name="Barriuso J."/>
            <person name="Prieto A."/>
            <person name="Martinez M.J."/>
        </authorList>
    </citation>
    <scope>NUCLEOTIDE SEQUENCE [LARGE SCALE GENOMIC DNA]</scope>
    <source>
        <strain evidence="4 5">CIB</strain>
    </source>
</reference>
<accession>A0A364KVD1</accession>
<evidence type="ECO:0000313" key="5">
    <source>
        <dbReference type="Proteomes" id="UP000249363"/>
    </source>
</evidence>
<dbReference type="STRING" id="1196081.A0A364KVD1"/>
<evidence type="ECO:0000256" key="1">
    <source>
        <dbReference type="ARBA" id="ARBA00023242"/>
    </source>
</evidence>
<dbReference type="EMBL" id="MIKG01000005">
    <property type="protein sequence ID" value="RAO67515.1"/>
    <property type="molecule type" value="Genomic_DNA"/>
</dbReference>
<gene>
    <name evidence="4" type="ORF">BHQ10_003527</name>
</gene>
<comment type="caution">
    <text evidence="4">The sequence shown here is derived from an EMBL/GenBank/DDBJ whole genome shotgun (WGS) entry which is preliminary data.</text>
</comment>
<name>A0A364KVD1_TALAM</name>
<sequence>MRNEPDPTSRPLRSITDVIPHQPTYDGHKRQILVGTTLSPVQDNGMAPTENQHFGVNMSSLEFARSVFGEEEEDIGRSLTRGSIPGDIESMTLDSSTPWRLKDLELPPEPIIPLLIEAYFHRFHWYILLFHEPSFWNKTYRVYCQPSWQRRDLPDVVTVLIVAALGLQSVLQDSTWHGHNTFRIHHINHRQLLLDLVSEVRFHLMDLLANPRIEAIQVCILLSCFHMFHSSPGLAWSTSGMAVRAAYALALHTKAPASQDRNAAQIRYRCWNHITVGDSFVTMIYGRPASVDAAFADLHELEHTDDLTIPPAILDLLGFSECSNITSKVTFHQMKFRLYYIIRQVLNRFRLLRPSQPNTNDDFIAISQAIKDTEASLAQWRQELPSLYNFEDWSLEDRWARLDYLLQDRPADTQEHAEIILLQAAMLQLLYDGAVILTHRPLLKCQVKPIRFSGSVIDSMQKSLDAVICAALRLSSFPVHRFEKHFVVSIVFHYLFVAGVILCIIPTSQPFTNNAQEAKAGVVRIIRASRAMAQHNRIARQTDKLLTELLKKSVQRETLAALDNSMTGYDWDEAEPLLESEMSATKDPRVGPLEGSKEVSQANTTIYQQDHGLVHREFSMDIPELLQSYHHTLNTGAARNELTDQSMLPSALLPLDPHSALSSEQLLWSQLQVLCESPERWTTIYALSRRPPTKNWPAHVKHISVDFLDSPEKIAEQLRLHEVKADYIFFFAYIQPPPKEGGSIWSAVEELVRVNKQLLVNFLEAQALNNSIPKRILLQLGAKYYGLHLGPAKLPLEESDPRVLLEQNFYYVQEDYLKDFAQKHNIGWNTTRPAFIPGAVTDASMDLCFALGIYATVQKYLKKPLEFPAGFTSWTNVQNLSSAATNCYLAEWAVLTGKAENQSFNAIDGAPFTWERFWPQLADRFGLPWTGPDLSETASAQYHDVPFASYDPPPRGYGPPSKAQVKFTLTEWAKQPEVAEAWRKIAKDSDLRDKELRDPDRIFGFIDVLLLIPYPAVYSVTKLRKLGYFGFVDTNESIIEALESLVGLRMIPQF</sequence>
<keyword evidence="5" id="KW-1185">Reference proteome</keyword>
<dbReference type="Proteomes" id="UP000249363">
    <property type="component" value="Unassembled WGS sequence"/>
</dbReference>
<dbReference type="Gene3D" id="3.40.50.720">
    <property type="entry name" value="NAD(P)-binding Rossmann-like Domain"/>
    <property type="match status" value="1"/>
</dbReference>
<proteinExistence type="predicted"/>
<evidence type="ECO:0000313" key="4">
    <source>
        <dbReference type="EMBL" id="RAO67515.1"/>
    </source>
</evidence>